<name>A0A0M0JS43_9EUKA</name>
<dbReference type="EMBL" id="JWZX01002475">
    <property type="protein sequence ID" value="KOO29018.1"/>
    <property type="molecule type" value="Genomic_DNA"/>
</dbReference>
<evidence type="ECO:0000313" key="2">
    <source>
        <dbReference type="Proteomes" id="UP000037460"/>
    </source>
</evidence>
<proteinExistence type="predicted"/>
<keyword evidence="2" id="KW-1185">Reference proteome</keyword>
<accession>A0A0M0JS43</accession>
<reference evidence="2" key="1">
    <citation type="journal article" date="2015" name="PLoS Genet.">
        <title>Genome Sequence and Transcriptome Analyses of Chrysochromulina tobin: Metabolic Tools for Enhanced Algal Fitness in the Prominent Order Prymnesiales (Haptophyceae).</title>
        <authorList>
            <person name="Hovde B.T."/>
            <person name="Deodato C.R."/>
            <person name="Hunsperger H.M."/>
            <person name="Ryken S.A."/>
            <person name="Yost W."/>
            <person name="Jha R.K."/>
            <person name="Patterson J."/>
            <person name="Monnat R.J. Jr."/>
            <person name="Barlow S.B."/>
            <person name="Starkenburg S.R."/>
            <person name="Cattolico R.A."/>
        </authorList>
    </citation>
    <scope>NUCLEOTIDE SEQUENCE</scope>
    <source>
        <strain evidence="2">CCMP291</strain>
    </source>
</reference>
<dbReference type="Proteomes" id="UP000037460">
    <property type="component" value="Unassembled WGS sequence"/>
</dbReference>
<evidence type="ECO:0000313" key="1">
    <source>
        <dbReference type="EMBL" id="KOO29018.1"/>
    </source>
</evidence>
<sequence length="164" mass="17989">MAAYDDEGGMVKEIAEGGLTLEQVKASYGAEGPKLSEAKAAKLVLPAPKFNIDKMDMSSTDADFELSCSSMGDAEVIIEIDPMMNTYEDYFYGLTKDSHPSFKIAAEESSPIEGRMQRRGSSPEVVKLKCVPNGASGDFVAFLCFILENEPDFSKFYKITCKCY</sequence>
<gene>
    <name evidence="1" type="ORF">Ctob_013791</name>
</gene>
<dbReference type="OrthoDB" id="192655at2759"/>
<comment type="caution">
    <text evidence="1">The sequence shown here is derived from an EMBL/GenBank/DDBJ whole genome shotgun (WGS) entry which is preliminary data.</text>
</comment>
<protein>
    <submittedName>
        <fullName evidence="1">Uncharacterized protein</fullName>
    </submittedName>
</protein>
<organism evidence="1 2">
    <name type="scientific">Chrysochromulina tobinii</name>
    <dbReference type="NCBI Taxonomy" id="1460289"/>
    <lineage>
        <taxon>Eukaryota</taxon>
        <taxon>Haptista</taxon>
        <taxon>Haptophyta</taxon>
        <taxon>Prymnesiophyceae</taxon>
        <taxon>Prymnesiales</taxon>
        <taxon>Chrysochromulinaceae</taxon>
        <taxon>Chrysochromulina</taxon>
    </lineage>
</organism>
<dbReference type="AlphaFoldDB" id="A0A0M0JS43"/>